<organism evidence="1 2">
    <name type="scientific">Candidatus Shapirobacteria bacterium CG09_land_8_20_14_0_10_47_13</name>
    <dbReference type="NCBI Taxonomy" id="1974481"/>
    <lineage>
        <taxon>Bacteria</taxon>
        <taxon>Candidatus Shapironibacteriota</taxon>
    </lineage>
</organism>
<dbReference type="Proteomes" id="UP000230033">
    <property type="component" value="Unassembled WGS sequence"/>
</dbReference>
<evidence type="ECO:0000313" key="1">
    <source>
        <dbReference type="EMBL" id="PIS14080.1"/>
    </source>
</evidence>
<proteinExistence type="predicted"/>
<dbReference type="SUPFAM" id="SSF55486">
    <property type="entry name" value="Metalloproteases ('zincins'), catalytic domain"/>
    <property type="match status" value="1"/>
</dbReference>
<protein>
    <submittedName>
        <fullName evidence="1">Uncharacterized protein</fullName>
    </submittedName>
</protein>
<gene>
    <name evidence="1" type="ORF">COT65_00700</name>
</gene>
<name>A0A2H0WN58_9BACT</name>
<dbReference type="EMBL" id="PEZJ01000009">
    <property type="protein sequence ID" value="PIS14080.1"/>
    <property type="molecule type" value="Genomic_DNA"/>
</dbReference>
<comment type="caution">
    <text evidence="1">The sequence shown here is derived from an EMBL/GenBank/DDBJ whole genome shotgun (WGS) entry which is preliminary data.</text>
</comment>
<reference evidence="2" key="1">
    <citation type="submission" date="2017-09" db="EMBL/GenBank/DDBJ databases">
        <title>Depth-based differentiation of microbial function through sediment-hosted aquifers and enrichment of novel symbionts in the deep terrestrial subsurface.</title>
        <authorList>
            <person name="Probst A.J."/>
            <person name="Ladd B."/>
            <person name="Jarett J.K."/>
            <person name="Geller-Mcgrath D.E."/>
            <person name="Sieber C.M.K."/>
            <person name="Emerson J.B."/>
            <person name="Anantharaman K."/>
            <person name="Thomas B.C."/>
            <person name="Malmstrom R."/>
            <person name="Stieglmeier M."/>
            <person name="Klingl A."/>
            <person name="Woyke T."/>
            <person name="Ryan C.M."/>
            <person name="Banfield J.F."/>
        </authorList>
    </citation>
    <scope>NUCLEOTIDE SEQUENCE [LARGE SCALE GENOMIC DNA]</scope>
</reference>
<evidence type="ECO:0000313" key="2">
    <source>
        <dbReference type="Proteomes" id="UP000230033"/>
    </source>
</evidence>
<dbReference type="AlphaFoldDB" id="A0A2H0WN58"/>
<accession>A0A2H0WN58</accession>
<sequence length="287" mass="31989">MSLKKITIFIGLLVAVLFFPRLASAINPPFPRVFSVKIFIANQVDSNFATPDNILSKINTKLAQNGINKSFQGEVVVFDQAAATTCLRYPPDFYAPDEFCNLPEGTEMAIAIFHNFPGGGHFGRNVEVGNYSNPDFPYFVLFHELGHLLGFSLHYDDLWSAQETDICHCSYQSPFIGDFMGSGQTGRYLNHAQEIINRSRDLVGSTPPELVQSEIYRDVPDQIKLYLPDGQAVNGQVTIYYPDLTNTIGNGHTPMKLLSEKSFPKSITDGLLPYSQINDEYTALSPF</sequence>